<feature type="repeat" description="WD" evidence="3">
    <location>
        <begin position="252"/>
        <end position="285"/>
    </location>
</feature>
<keyword evidence="4" id="KW-1133">Transmembrane helix</keyword>
<feature type="repeat" description="WD" evidence="3">
    <location>
        <begin position="42"/>
        <end position="83"/>
    </location>
</feature>
<dbReference type="Gene3D" id="2.130.10.10">
    <property type="entry name" value="YVTN repeat-like/Quinoprotein amine dehydrogenase"/>
    <property type="match status" value="4"/>
</dbReference>
<dbReference type="InterPro" id="IPR019775">
    <property type="entry name" value="WD40_repeat_CS"/>
</dbReference>
<feature type="repeat" description="WD" evidence="3">
    <location>
        <begin position="84"/>
        <end position="125"/>
    </location>
</feature>
<feature type="transmembrane region" description="Helical" evidence="4">
    <location>
        <begin position="886"/>
        <end position="908"/>
    </location>
</feature>
<feature type="transmembrane region" description="Helical" evidence="4">
    <location>
        <begin position="945"/>
        <end position="972"/>
    </location>
</feature>
<feature type="transmembrane region" description="Helical" evidence="4">
    <location>
        <begin position="914"/>
        <end position="933"/>
    </location>
</feature>
<dbReference type="SMART" id="SM00320">
    <property type="entry name" value="WD40"/>
    <property type="match status" value="14"/>
</dbReference>
<protein>
    <submittedName>
        <fullName evidence="5">Uncharacterized protein</fullName>
    </submittedName>
</protein>
<name>A0A1R2CJU8_9CILI</name>
<keyword evidence="1 3" id="KW-0853">WD repeat</keyword>
<dbReference type="PANTHER" id="PTHR19848:SF8">
    <property type="entry name" value="F-BOX AND WD REPEAT DOMAIN CONTAINING 7"/>
    <property type="match status" value="1"/>
</dbReference>
<sequence length="1127" mass="129259">MEEQSGLVRCTMTEDNCYIFSGSEDNKVRIWDGLTQECIGVLEGHTNCVNGLELTKGDEYLLSGGWDNQIIAWDWKNKEKKADLIGHTGGVYCFAMTHDGRYLVSGSGDFTAKIWDLSDFSLIGSLTCDGNSVFGLGLTNDYSEVACGGWGGYVRIFNFKSQQKVSSFDADAGVIQCLTVTKNNAFLVLGTRNNIVKVYKYKDKSEVAIFRSHQNWVRNIVSTPDSQYFITVSADKSIRIFNLISLTEELNLEGSEGYVFGLYLSKDGQFLLTGASDKIMRKWRIGTTLRRRHLKGHEKCIMSVAVTKDDKYIVSGSEDKSIRVWSLEEGVEIANLEGHTETIWSVCITDDMKYIASGSGDKSIILWDFESKTKIDSLNGHKNSIFCITATHDSKYLVTGSQDKNLMMWDIEKQRSLATMEGHTDTVFTVKVSNDDKLIVSGAADYTIRIWDTATREQVQKIETKAGMIESVAISIDDKFLVLGDRSNGVHIWDWKLKKPIKKFNHHTKWVKSVNFSPDGKLFASASNDMTVRLWNAEEERHEMVLKGHTSTIRTVCFTNNGRYVISAGEDMNIILWDIANLRPMELADFGGSLDTFLYLTKIKNRLIPTPAIAQSVFGSLKINLAHFYSYMNYADLLKETLNNGTEIRLDEEGHTPLFYALNRNSQNAVDCLLKYMIDLHEIDFDNFLNYTHAMRVEFMILLDNYSFYLPEFLDTIFYIVPNKPNFAVPKENLPILYYSDMRSVDSSNFIYDHKDVPEGFKEVPIEFKTLPFAIPYTSGSSLSVDLLDSIANCPNKNILQAKFIKIFVRTKWDNLWWFIFLYTVLLWGNVFVMTVLIVKSYLNFYNSPITLDYLWLISIFIFINLILGLYEVLQAIMTGMQYFNSFWNIVDIIRLVLIFSWCSLSFAYSQDQLYFLTWFMTVLNFFRGLTGFRAFDSTRFYTRLILRSFIGAMPFVMIFFYSTFAFGVIYFTSLAGLEDNIFKLWQAPYQLNMGDIEEIDQQKPMQYLYFMMASVINVIIMLNLLISILGDSFDSFQVDAEQIDCLEMTELVLELETLMFWNKDANQKSYLQLCKNLEVEGVGEWEGRVKAIFTALERLRKESSKNSSDVDKRLTNIVTILNDKKR</sequence>
<dbReference type="PROSITE" id="PS00678">
    <property type="entry name" value="WD_REPEATS_1"/>
    <property type="match status" value="4"/>
</dbReference>
<dbReference type="InterPro" id="IPR036322">
    <property type="entry name" value="WD40_repeat_dom_sf"/>
</dbReference>
<feature type="repeat" description="WD" evidence="3">
    <location>
        <begin position="336"/>
        <end position="377"/>
    </location>
</feature>
<evidence type="ECO:0000256" key="1">
    <source>
        <dbReference type="ARBA" id="ARBA00022574"/>
    </source>
</evidence>
<dbReference type="InterPro" id="IPR036770">
    <property type="entry name" value="Ankyrin_rpt-contain_sf"/>
</dbReference>
<dbReference type="PANTHER" id="PTHR19848">
    <property type="entry name" value="WD40 REPEAT PROTEIN"/>
    <property type="match status" value="1"/>
</dbReference>
<dbReference type="PROSITE" id="PS50082">
    <property type="entry name" value="WD_REPEATS_2"/>
    <property type="match status" value="11"/>
</dbReference>
<feature type="repeat" description="WD" evidence="3">
    <location>
        <begin position="378"/>
        <end position="419"/>
    </location>
</feature>
<evidence type="ECO:0000313" key="5">
    <source>
        <dbReference type="EMBL" id="OMJ89273.1"/>
    </source>
</evidence>
<evidence type="ECO:0000313" key="6">
    <source>
        <dbReference type="Proteomes" id="UP000187209"/>
    </source>
</evidence>
<dbReference type="PROSITE" id="PS50294">
    <property type="entry name" value="WD_REPEATS_REGION"/>
    <property type="match status" value="9"/>
</dbReference>
<feature type="repeat" description="WD" evidence="3">
    <location>
        <begin position="210"/>
        <end position="243"/>
    </location>
</feature>
<dbReference type="SUPFAM" id="SSF50978">
    <property type="entry name" value="WD40 repeat-like"/>
    <property type="match status" value="2"/>
</dbReference>
<keyword evidence="2" id="KW-0677">Repeat</keyword>
<dbReference type="InterPro" id="IPR020472">
    <property type="entry name" value="WD40_PAC1"/>
</dbReference>
<feature type="repeat" description="WD" evidence="3">
    <location>
        <begin position="294"/>
        <end position="335"/>
    </location>
</feature>
<keyword evidence="4" id="KW-0472">Membrane</keyword>
<feature type="transmembrane region" description="Helical" evidence="4">
    <location>
        <begin position="816"/>
        <end position="839"/>
    </location>
</feature>
<feature type="repeat" description="WD" evidence="3">
    <location>
        <begin position="546"/>
        <end position="587"/>
    </location>
</feature>
<dbReference type="CDD" id="cd00200">
    <property type="entry name" value="WD40"/>
    <property type="match status" value="2"/>
</dbReference>
<dbReference type="Proteomes" id="UP000187209">
    <property type="component" value="Unassembled WGS sequence"/>
</dbReference>
<evidence type="ECO:0000256" key="4">
    <source>
        <dbReference type="SAM" id="Phobius"/>
    </source>
</evidence>
<feature type="transmembrane region" description="Helical" evidence="4">
    <location>
        <begin position="1008"/>
        <end position="1027"/>
    </location>
</feature>
<comment type="caution">
    <text evidence="5">The sequence shown here is derived from an EMBL/GenBank/DDBJ whole genome shotgun (WGS) entry which is preliminary data.</text>
</comment>
<reference evidence="5 6" key="1">
    <citation type="submission" date="2016-11" db="EMBL/GenBank/DDBJ databases">
        <title>The macronuclear genome of Stentor coeruleus: a giant cell with tiny introns.</title>
        <authorList>
            <person name="Slabodnick M."/>
            <person name="Ruby J.G."/>
            <person name="Reiff S.B."/>
            <person name="Swart E.C."/>
            <person name="Gosai S."/>
            <person name="Prabakaran S."/>
            <person name="Witkowska E."/>
            <person name="Larue G.E."/>
            <person name="Fisher S."/>
            <person name="Freeman R.M."/>
            <person name="Gunawardena J."/>
            <person name="Chu W."/>
            <person name="Stover N.A."/>
            <person name="Gregory B.D."/>
            <person name="Nowacki M."/>
            <person name="Derisi J."/>
            <person name="Roy S.W."/>
            <person name="Marshall W.F."/>
            <person name="Sood P."/>
        </authorList>
    </citation>
    <scope>NUCLEOTIDE SEQUENCE [LARGE SCALE GENOMIC DNA]</scope>
    <source>
        <strain evidence="5">WM001</strain>
    </source>
</reference>
<feature type="transmembrane region" description="Helical" evidence="4">
    <location>
        <begin position="854"/>
        <end position="874"/>
    </location>
</feature>
<accession>A0A1R2CJU8</accession>
<dbReference type="AlphaFoldDB" id="A0A1R2CJU8"/>
<organism evidence="5 6">
    <name type="scientific">Stentor coeruleus</name>
    <dbReference type="NCBI Taxonomy" id="5963"/>
    <lineage>
        <taxon>Eukaryota</taxon>
        <taxon>Sar</taxon>
        <taxon>Alveolata</taxon>
        <taxon>Ciliophora</taxon>
        <taxon>Postciliodesmatophora</taxon>
        <taxon>Heterotrichea</taxon>
        <taxon>Heterotrichida</taxon>
        <taxon>Stentoridae</taxon>
        <taxon>Stentor</taxon>
    </lineage>
</organism>
<dbReference type="SUPFAM" id="SSF48403">
    <property type="entry name" value="Ankyrin repeat"/>
    <property type="match status" value="1"/>
</dbReference>
<feature type="repeat" description="WD" evidence="3">
    <location>
        <begin position="420"/>
        <end position="461"/>
    </location>
</feature>
<feature type="repeat" description="WD" evidence="3">
    <location>
        <begin position="1"/>
        <end position="32"/>
    </location>
</feature>
<keyword evidence="4" id="KW-0812">Transmembrane</keyword>
<dbReference type="PRINTS" id="PR00320">
    <property type="entry name" value="GPROTEINBRPT"/>
</dbReference>
<dbReference type="InterPro" id="IPR001680">
    <property type="entry name" value="WD40_rpt"/>
</dbReference>
<dbReference type="OrthoDB" id="306859at2759"/>
<feature type="repeat" description="WD" evidence="3">
    <location>
        <begin position="504"/>
        <end position="545"/>
    </location>
</feature>
<keyword evidence="6" id="KW-1185">Reference proteome</keyword>
<evidence type="ECO:0000256" key="3">
    <source>
        <dbReference type="PROSITE-ProRule" id="PRU00221"/>
    </source>
</evidence>
<dbReference type="EMBL" id="MPUH01000129">
    <property type="protein sequence ID" value="OMJ89273.1"/>
    <property type="molecule type" value="Genomic_DNA"/>
</dbReference>
<dbReference type="Pfam" id="PF00400">
    <property type="entry name" value="WD40"/>
    <property type="match status" value="11"/>
</dbReference>
<dbReference type="InterPro" id="IPR015943">
    <property type="entry name" value="WD40/YVTN_repeat-like_dom_sf"/>
</dbReference>
<evidence type="ECO:0000256" key="2">
    <source>
        <dbReference type="ARBA" id="ARBA00022737"/>
    </source>
</evidence>
<gene>
    <name evidence="5" type="ORF">SteCoe_8568</name>
</gene>
<proteinExistence type="predicted"/>